<dbReference type="InterPro" id="IPR018271">
    <property type="entry name" value="Ribosomal_uS14_CS"/>
</dbReference>
<dbReference type="GO" id="GO:0022627">
    <property type="term" value="C:cytosolic small ribosomal subunit"/>
    <property type="evidence" value="ECO:0007669"/>
    <property type="project" value="TreeGrafter"/>
</dbReference>
<proteinExistence type="inferred from homology"/>
<evidence type="ECO:0000256" key="4">
    <source>
        <dbReference type="ARBA" id="ARBA00022980"/>
    </source>
</evidence>
<evidence type="ECO:0000256" key="6">
    <source>
        <dbReference type="SAM" id="MobiDB-lite"/>
    </source>
</evidence>
<protein>
    <recommendedName>
        <fullName evidence="9">Ribosomal protein S14</fullName>
    </recommendedName>
</protein>
<gene>
    <name evidence="7" type="ORF">PSALAMII_LOCUS7816</name>
</gene>
<evidence type="ECO:0000256" key="5">
    <source>
        <dbReference type="ARBA" id="ARBA00023274"/>
    </source>
</evidence>
<dbReference type="Proteomes" id="UP001152592">
    <property type="component" value="Unassembled WGS sequence"/>
</dbReference>
<dbReference type="InterPro" id="IPR043140">
    <property type="entry name" value="Ribosomal_uS14_sf"/>
</dbReference>
<feature type="region of interest" description="Disordered" evidence="6">
    <location>
        <begin position="43"/>
        <end position="63"/>
    </location>
</feature>
<keyword evidence="5" id="KW-0687">Ribonucleoprotein</keyword>
<comment type="similarity">
    <text evidence="2">Belongs to the universal ribosomal protein uS14 family.</text>
</comment>
<dbReference type="PANTHER" id="PTHR12010">
    <property type="entry name" value="40S RIBOSOMAL PROTEIN S29"/>
    <property type="match status" value="1"/>
</dbReference>
<evidence type="ECO:0000256" key="1">
    <source>
        <dbReference type="ARBA" id="ARBA00001947"/>
    </source>
</evidence>
<dbReference type="GO" id="GO:0003735">
    <property type="term" value="F:structural constituent of ribosome"/>
    <property type="evidence" value="ECO:0007669"/>
    <property type="project" value="InterPro"/>
</dbReference>
<reference evidence="7" key="1">
    <citation type="submission" date="2021-07" db="EMBL/GenBank/DDBJ databases">
        <authorList>
            <person name="Branca A.L. A."/>
        </authorList>
    </citation>
    <scope>NUCLEOTIDE SEQUENCE</scope>
</reference>
<dbReference type="InterPro" id="IPR039744">
    <property type="entry name" value="RIbosomal_uS14_euk_arc"/>
</dbReference>
<keyword evidence="3" id="KW-0862">Zinc</keyword>
<dbReference type="AlphaFoldDB" id="A0A9W4JM08"/>
<comment type="cofactor">
    <cofactor evidence="1">
        <name>Zn(2+)</name>
        <dbReference type="ChEBI" id="CHEBI:29105"/>
    </cofactor>
</comment>
<evidence type="ECO:0008006" key="9">
    <source>
        <dbReference type="Google" id="ProtNLM"/>
    </source>
</evidence>
<comment type="caution">
    <text evidence="7">The sequence shown here is derived from an EMBL/GenBank/DDBJ whole genome shotgun (WGS) entry which is preliminary data.</text>
</comment>
<dbReference type="InterPro" id="IPR001209">
    <property type="entry name" value="Ribosomal_uS14"/>
</dbReference>
<dbReference type="GO" id="GO:0002181">
    <property type="term" value="P:cytoplasmic translation"/>
    <property type="evidence" value="ECO:0007669"/>
    <property type="project" value="TreeGrafter"/>
</dbReference>
<dbReference type="Pfam" id="PF00253">
    <property type="entry name" value="Ribosomal_S14"/>
    <property type="match status" value="1"/>
</dbReference>
<dbReference type="Gene3D" id="4.10.830.10">
    <property type="entry name" value="30s Ribosomal Protein S14, Chain N"/>
    <property type="match status" value="1"/>
</dbReference>
<dbReference type="GO" id="GO:0008270">
    <property type="term" value="F:zinc ion binding"/>
    <property type="evidence" value="ECO:0007669"/>
    <property type="project" value="InterPro"/>
</dbReference>
<dbReference type="PANTHER" id="PTHR12010:SF2">
    <property type="entry name" value="40S RIBOSOMAL PROTEIN S29"/>
    <property type="match status" value="1"/>
</dbReference>
<name>A0A9W4JM08_9EURO</name>
<dbReference type="PROSITE" id="PS00527">
    <property type="entry name" value="RIBOSOMAL_S14"/>
    <property type="match status" value="1"/>
</dbReference>
<accession>A0A9W4JM08</accession>
<evidence type="ECO:0000256" key="2">
    <source>
        <dbReference type="ARBA" id="ARBA00009083"/>
    </source>
</evidence>
<dbReference type="EMBL" id="CAJVPD010000256">
    <property type="protein sequence ID" value="CAG8402356.1"/>
    <property type="molecule type" value="Genomic_DNA"/>
</dbReference>
<evidence type="ECO:0000313" key="8">
    <source>
        <dbReference type="Proteomes" id="UP001152592"/>
    </source>
</evidence>
<sequence>MVIWRPRDLCPIRLGPLKRVGPCPIPHWGRNCPQRIPTLTRLRPLTPNASDPRPVNKPSTPRSHLLNLKMTHESVWYSRPRKYGKGSRECRVCSHRAGLIRKYGMNICRQCFREKSTDIGFNKYR</sequence>
<evidence type="ECO:0000313" key="7">
    <source>
        <dbReference type="EMBL" id="CAG8402356.1"/>
    </source>
</evidence>
<dbReference type="FunFam" id="4.10.830.10:FF:000002">
    <property type="entry name" value="40S ribosomal protein S29"/>
    <property type="match status" value="1"/>
</dbReference>
<organism evidence="7 8">
    <name type="scientific">Penicillium salamii</name>
    <dbReference type="NCBI Taxonomy" id="1612424"/>
    <lineage>
        <taxon>Eukaryota</taxon>
        <taxon>Fungi</taxon>
        <taxon>Dikarya</taxon>
        <taxon>Ascomycota</taxon>
        <taxon>Pezizomycotina</taxon>
        <taxon>Eurotiomycetes</taxon>
        <taxon>Eurotiomycetidae</taxon>
        <taxon>Eurotiales</taxon>
        <taxon>Aspergillaceae</taxon>
        <taxon>Penicillium</taxon>
    </lineage>
</organism>
<dbReference type="NCBIfam" id="NF004424">
    <property type="entry name" value="PRK05766.1"/>
    <property type="match status" value="1"/>
</dbReference>
<keyword evidence="4" id="KW-0689">Ribosomal protein</keyword>
<evidence type="ECO:0000256" key="3">
    <source>
        <dbReference type="ARBA" id="ARBA00022833"/>
    </source>
</evidence>
<dbReference type="OrthoDB" id="187617at2759"/>